<protein>
    <recommendedName>
        <fullName evidence="2">Tail specific protease domain-containing protein</fullName>
    </recommendedName>
</protein>
<gene>
    <name evidence="3" type="ORF">DBY38_09995</name>
</gene>
<dbReference type="SUPFAM" id="SSF52096">
    <property type="entry name" value="ClpP/crotonase"/>
    <property type="match status" value="1"/>
</dbReference>
<keyword evidence="1" id="KW-0472">Membrane</keyword>
<dbReference type="RefSeq" id="WP_178310935.1">
    <property type="nucleotide sequence ID" value="NZ_JACATM010000003.1"/>
</dbReference>
<feature type="transmembrane region" description="Helical" evidence="1">
    <location>
        <begin position="5"/>
        <end position="27"/>
    </location>
</feature>
<dbReference type="GO" id="GO:0008236">
    <property type="term" value="F:serine-type peptidase activity"/>
    <property type="evidence" value="ECO:0007669"/>
    <property type="project" value="InterPro"/>
</dbReference>
<dbReference type="GO" id="GO:0006508">
    <property type="term" value="P:proteolysis"/>
    <property type="evidence" value="ECO:0007669"/>
    <property type="project" value="InterPro"/>
</dbReference>
<evidence type="ECO:0000313" key="4">
    <source>
        <dbReference type="Proteomes" id="UP000246114"/>
    </source>
</evidence>
<dbReference type="PANTHER" id="PTHR11261:SF3">
    <property type="entry name" value="RETINOL-BINDING PROTEIN 3"/>
    <property type="match status" value="1"/>
</dbReference>
<organism evidence="3 4">
    <name type="scientific">Clostridium cadaveris</name>
    <dbReference type="NCBI Taxonomy" id="1529"/>
    <lineage>
        <taxon>Bacteria</taxon>
        <taxon>Bacillati</taxon>
        <taxon>Bacillota</taxon>
        <taxon>Clostridia</taxon>
        <taxon>Eubacteriales</taxon>
        <taxon>Clostridiaceae</taxon>
        <taxon>Clostridium</taxon>
    </lineage>
</organism>
<dbReference type="EMBL" id="QAMZ01000045">
    <property type="protein sequence ID" value="PWL52819.1"/>
    <property type="molecule type" value="Genomic_DNA"/>
</dbReference>
<dbReference type="Gene3D" id="3.90.226.10">
    <property type="entry name" value="2-enoyl-CoA Hydratase, Chain A, domain 1"/>
    <property type="match status" value="1"/>
</dbReference>
<dbReference type="InterPro" id="IPR029045">
    <property type="entry name" value="ClpP/crotonase-like_dom_sf"/>
</dbReference>
<dbReference type="InterPro" id="IPR005151">
    <property type="entry name" value="Tail-specific_protease"/>
</dbReference>
<name>A0A316M6F4_9CLOT</name>
<keyword evidence="1" id="KW-0812">Transmembrane</keyword>
<dbReference type="PANTHER" id="PTHR11261">
    <property type="entry name" value="INTERPHOTORECEPTOR RETINOID-BINDING PROTEIN"/>
    <property type="match status" value="1"/>
</dbReference>
<keyword evidence="1" id="KW-1133">Transmembrane helix</keyword>
<accession>A0A316M6F4</accession>
<proteinExistence type="predicted"/>
<evidence type="ECO:0000313" key="3">
    <source>
        <dbReference type="EMBL" id="PWL52819.1"/>
    </source>
</evidence>
<evidence type="ECO:0000259" key="2">
    <source>
        <dbReference type="Pfam" id="PF03572"/>
    </source>
</evidence>
<sequence length="510" mass="58778">MKEKVIICISTISILLLISGIVFVNYFHYNDYKDLFKIVNSKINDNASKNVSLSEYMYDYKHEELGISEKELSYITTASDSTSFSDGNDLITLNKSDAISDIEFLFNLFKYSYAGYSYFGGDDIFRRAQKSIVESINMYPGETIDSNKLEMLIIKNTEFIQDGHFQINCKSPLKKYTYYSNEDICVKKSRNEYYINEKGEKWYINTINDSYDFDDYLKLSINPEGELCYYLGKLDNTNNSIKIKLNLKSKNNQIEKFVRLKKCDSASSYSYNDKYSYEHDEEKGIPIVTMRRMHDVDSKDKSIELFSKSAIELKNKPAIILDIRGNYGGQSIGALNWFKNFIGEMPQIESESIQLCSLINNYITQMAIKNIDYDKLTTELKDEYNKELKRSNSNSNKWYISKTEEKRHKNDTKIFVIVDDKVASTGEEFISYLKTLENIVVVGTNTSGSLLSNIYIRSQLPNSHINISFGNIITANKDFEEGKGFQPDVWIGNGDSLDRVLKLILKAPKI</sequence>
<dbReference type="Proteomes" id="UP000246114">
    <property type="component" value="Unassembled WGS sequence"/>
</dbReference>
<feature type="domain" description="Tail specific protease" evidence="2">
    <location>
        <begin position="299"/>
        <end position="489"/>
    </location>
</feature>
<comment type="caution">
    <text evidence="3">The sequence shown here is derived from an EMBL/GenBank/DDBJ whole genome shotgun (WGS) entry which is preliminary data.</text>
</comment>
<evidence type="ECO:0000256" key="1">
    <source>
        <dbReference type="SAM" id="Phobius"/>
    </source>
</evidence>
<reference evidence="3 4" key="1">
    <citation type="submission" date="2018-03" db="EMBL/GenBank/DDBJ databases">
        <title>The uncultured portion of the human microbiome is neutrally assembled.</title>
        <authorList>
            <person name="Jeraldo P."/>
            <person name="Boardman L."/>
            <person name="White B.A."/>
            <person name="Nelson H."/>
            <person name="Goldenfeld N."/>
            <person name="Chia N."/>
        </authorList>
    </citation>
    <scope>NUCLEOTIDE SEQUENCE [LARGE SCALE GENOMIC DNA]</scope>
    <source>
        <strain evidence="3">CIM:MAG 903</strain>
    </source>
</reference>
<dbReference type="AlphaFoldDB" id="A0A316M6F4"/>
<dbReference type="Pfam" id="PF03572">
    <property type="entry name" value="Peptidase_S41"/>
    <property type="match status" value="1"/>
</dbReference>